<dbReference type="InterPro" id="IPR013783">
    <property type="entry name" value="Ig-like_fold"/>
</dbReference>
<dbReference type="InterPro" id="IPR014756">
    <property type="entry name" value="Ig_E-set"/>
</dbReference>
<sequence length="247" mass="26376">IQIAFPPSNLVTLQWNSDFLVGLGTFFLQDAFGGMMINVDMTQESSVDLTNPAFTTLKIKATPSGESPPTEETPVTFTVIDDGNGYEDVELKGAMTDWANVDMNNDGTGTWTLTLELESGSYEWGAIENDGSEWGIWLPSLAGFDTNPTVVVGPDGSVSGDTGFTVPFQGGDEVMVTFNVDMSDDDISEDGVHIAGTMNNWDPAASPMSDEDGDGVYTASFSLIVGSTAEYKFLNGNAWGTEESVPE</sequence>
<proteinExistence type="predicted"/>
<organism evidence="1">
    <name type="scientific">marine metagenome</name>
    <dbReference type="NCBI Taxonomy" id="408172"/>
    <lineage>
        <taxon>unclassified sequences</taxon>
        <taxon>metagenomes</taxon>
        <taxon>ecological metagenomes</taxon>
    </lineage>
</organism>
<evidence type="ECO:0000313" key="1">
    <source>
        <dbReference type="EMBL" id="SVE15611.1"/>
    </source>
</evidence>
<dbReference type="SUPFAM" id="SSF81296">
    <property type="entry name" value="E set domains"/>
    <property type="match status" value="1"/>
</dbReference>
<dbReference type="Gene3D" id="2.60.40.10">
    <property type="entry name" value="Immunoglobulins"/>
    <property type="match status" value="2"/>
</dbReference>
<dbReference type="EMBL" id="UINC01197896">
    <property type="protein sequence ID" value="SVE15611.1"/>
    <property type="molecule type" value="Genomic_DNA"/>
</dbReference>
<protein>
    <recommendedName>
        <fullName evidence="2">CBM20 domain-containing protein</fullName>
    </recommendedName>
</protein>
<feature type="non-terminal residue" evidence="1">
    <location>
        <position position="1"/>
    </location>
</feature>
<name>A0A383B6X2_9ZZZZ</name>
<feature type="non-terminal residue" evidence="1">
    <location>
        <position position="247"/>
    </location>
</feature>
<dbReference type="AlphaFoldDB" id="A0A383B6X2"/>
<gene>
    <name evidence="1" type="ORF">METZ01_LOCUS468465</name>
</gene>
<reference evidence="1" key="1">
    <citation type="submission" date="2018-05" db="EMBL/GenBank/DDBJ databases">
        <authorList>
            <person name="Lanie J.A."/>
            <person name="Ng W.-L."/>
            <person name="Kazmierczak K.M."/>
            <person name="Andrzejewski T.M."/>
            <person name="Davidsen T.M."/>
            <person name="Wayne K.J."/>
            <person name="Tettelin H."/>
            <person name="Glass J.I."/>
            <person name="Rusch D."/>
            <person name="Podicherti R."/>
            <person name="Tsui H.-C.T."/>
            <person name="Winkler M.E."/>
        </authorList>
    </citation>
    <scope>NUCLEOTIDE SEQUENCE</scope>
</reference>
<evidence type="ECO:0008006" key="2">
    <source>
        <dbReference type="Google" id="ProtNLM"/>
    </source>
</evidence>
<accession>A0A383B6X2</accession>